<dbReference type="SUPFAM" id="SSF48452">
    <property type="entry name" value="TPR-like"/>
    <property type="match status" value="1"/>
</dbReference>
<dbReference type="OrthoDB" id="7052525at2"/>
<dbReference type="Pfam" id="PF13432">
    <property type="entry name" value="TPR_16"/>
    <property type="match status" value="2"/>
</dbReference>
<sequence>MKKYIKPSAIILTLILSACSDTKTAQQFISSGNSFVQVRDFSSAVIEFKNAVRLEPKNANARFELGNAYLEQGNFINAEKEFSRAVELGLDFSNIVALMARVKTHLDKADEVYPLVERSDDLTDDDYVEVLTYAGITALKQNQTAQGQDYLTQAIAINQGAAYSQIAQAYVHYADREFAQGLVVISNLLIKQADATEALLIQGHLYYALQEFEHASGAFALYLNYHPQDYKIRFFEVNSLIKAEKFEQANVLTDTLLKAYKDSSIALQFKAQLEYQKKNYSAARDYAEQALQHGQDFLGAKIIAGVSSYFLGDVEQAYTKLNAIVDRVPNNLLIKKILAVTKFELGYYTDAVESFSSLEGLTTADLQLLKYSSASLMDIGYVDNALALINKAEGIAPNNAQIAAQKGFMLLSQNDASGIDLI</sequence>
<feature type="repeat" description="TPR" evidence="1">
    <location>
        <begin position="196"/>
        <end position="229"/>
    </location>
</feature>
<dbReference type="PROSITE" id="PS51257">
    <property type="entry name" value="PROKAR_LIPOPROTEIN"/>
    <property type="match status" value="1"/>
</dbReference>
<dbReference type="AlphaFoldDB" id="A0A5C6QC79"/>
<dbReference type="SMART" id="SM00028">
    <property type="entry name" value="TPR"/>
    <property type="match status" value="5"/>
</dbReference>
<comment type="caution">
    <text evidence="2">The sequence shown here is derived from an EMBL/GenBank/DDBJ whole genome shotgun (WGS) entry which is preliminary data.</text>
</comment>
<gene>
    <name evidence="2" type="primary">prsT</name>
    <name evidence="2" type="ORF">ESZ36_16030</name>
</gene>
<feature type="repeat" description="TPR" evidence="1">
    <location>
        <begin position="59"/>
        <end position="92"/>
    </location>
</feature>
<dbReference type="InterPro" id="IPR014266">
    <property type="entry name" value="PEP-CTERM_TPR_PrsT"/>
</dbReference>
<dbReference type="PANTHER" id="PTHR12558">
    <property type="entry name" value="CELL DIVISION CYCLE 16,23,27"/>
    <property type="match status" value="1"/>
</dbReference>
<dbReference type="EMBL" id="VOLT01000008">
    <property type="protein sequence ID" value="TWX66371.1"/>
    <property type="molecule type" value="Genomic_DNA"/>
</dbReference>
<protein>
    <submittedName>
        <fullName evidence="2">PEP-CTERM system TPR-repeat protein PrsT</fullName>
    </submittedName>
</protein>
<feature type="repeat" description="TPR" evidence="1">
    <location>
        <begin position="25"/>
        <end position="58"/>
    </location>
</feature>
<evidence type="ECO:0000256" key="1">
    <source>
        <dbReference type="PROSITE-ProRule" id="PRU00339"/>
    </source>
</evidence>
<keyword evidence="3" id="KW-1185">Reference proteome</keyword>
<dbReference type="PROSITE" id="PS50005">
    <property type="entry name" value="TPR"/>
    <property type="match status" value="3"/>
</dbReference>
<dbReference type="RefSeq" id="WP_146789728.1">
    <property type="nucleotide sequence ID" value="NZ_VOLT01000008.1"/>
</dbReference>
<proteinExistence type="predicted"/>
<evidence type="ECO:0000313" key="2">
    <source>
        <dbReference type="EMBL" id="TWX66371.1"/>
    </source>
</evidence>
<dbReference type="InterPro" id="IPR011990">
    <property type="entry name" value="TPR-like_helical_dom_sf"/>
</dbReference>
<evidence type="ECO:0000313" key="3">
    <source>
        <dbReference type="Proteomes" id="UP000321822"/>
    </source>
</evidence>
<name>A0A5C6QC79_9GAMM</name>
<dbReference type="InterPro" id="IPR019734">
    <property type="entry name" value="TPR_rpt"/>
</dbReference>
<dbReference type="PANTHER" id="PTHR12558:SF13">
    <property type="entry name" value="CELL DIVISION CYCLE PROTEIN 27 HOMOLOG"/>
    <property type="match status" value="1"/>
</dbReference>
<organism evidence="2 3">
    <name type="scientific">Colwellia demingiae</name>
    <dbReference type="NCBI Taxonomy" id="89401"/>
    <lineage>
        <taxon>Bacteria</taxon>
        <taxon>Pseudomonadati</taxon>
        <taxon>Pseudomonadota</taxon>
        <taxon>Gammaproteobacteria</taxon>
        <taxon>Alteromonadales</taxon>
        <taxon>Colwelliaceae</taxon>
        <taxon>Colwellia</taxon>
    </lineage>
</organism>
<accession>A0A5C6QC79</accession>
<dbReference type="Proteomes" id="UP000321822">
    <property type="component" value="Unassembled WGS sequence"/>
</dbReference>
<dbReference type="NCBIfam" id="TIGR02917">
    <property type="entry name" value="PEP_TPR_lipo"/>
    <property type="match status" value="1"/>
</dbReference>
<keyword evidence="1" id="KW-0802">TPR repeat</keyword>
<dbReference type="Gene3D" id="1.25.40.10">
    <property type="entry name" value="Tetratricopeptide repeat domain"/>
    <property type="match status" value="2"/>
</dbReference>
<reference evidence="2 3" key="1">
    <citation type="submission" date="2019-07" db="EMBL/GenBank/DDBJ databases">
        <title>Genomes of sea-ice associated Colwellia species.</title>
        <authorList>
            <person name="Bowman J.P."/>
        </authorList>
    </citation>
    <scope>NUCLEOTIDE SEQUENCE [LARGE SCALE GENOMIC DNA]</scope>
    <source>
        <strain evidence="2 3">ACAM 459</strain>
    </source>
</reference>